<evidence type="ECO:0000256" key="1">
    <source>
        <dbReference type="SAM" id="Phobius"/>
    </source>
</evidence>
<organism evidence="2 3">
    <name type="scientific">Clostridium thermosuccinogenes</name>
    <dbReference type="NCBI Taxonomy" id="84032"/>
    <lineage>
        <taxon>Bacteria</taxon>
        <taxon>Bacillati</taxon>
        <taxon>Bacillota</taxon>
        <taxon>Clostridia</taxon>
        <taxon>Eubacteriales</taxon>
        <taxon>Clostridiaceae</taxon>
        <taxon>Clostridium</taxon>
    </lineage>
</organism>
<comment type="caution">
    <text evidence="2">The sequence shown here is derived from an EMBL/GenBank/DDBJ whole genome shotgun (WGS) entry which is preliminary data.</text>
</comment>
<sequence length="279" mass="31743">MAQSSIVSVLTISFPEAIAIILLGLLSTGKSEYIRSKINLARVLAMAALSSVMSFFIRKLVGSEIENLLVSFIMFTLLYIFIIKLTVYESTMASLLSLVLFTIEQTACILLLTAITGLNFENVLSNDITLFLFFIPERIVEAVLIYIFMKYNIKIIDFEKVNLKKKEFYLQLFVYIISICTLIFITNLLAKLAIYGDLDAINNSTNSILVRINIYLTIFVTIVLTIAIKSTNDYYKNKNSLSNNELKQSLKYISNLLEEKNYEELKDALDKLNDHISKQ</sequence>
<keyword evidence="1" id="KW-0472">Membrane</keyword>
<feature type="transmembrane region" description="Helical" evidence="1">
    <location>
        <begin position="6"/>
        <end position="26"/>
    </location>
</feature>
<dbReference type="Proteomes" id="UP000236151">
    <property type="component" value="Unassembled WGS sequence"/>
</dbReference>
<dbReference type="AlphaFoldDB" id="A0A2K2FJQ4"/>
<evidence type="ECO:0000313" key="2">
    <source>
        <dbReference type="EMBL" id="PNT99005.1"/>
    </source>
</evidence>
<feature type="transmembrane region" description="Helical" evidence="1">
    <location>
        <begin position="128"/>
        <end position="148"/>
    </location>
</feature>
<accession>A0A2K2FJQ4</accession>
<reference evidence="2 3" key="1">
    <citation type="submission" date="2017-06" db="EMBL/GenBank/DDBJ databases">
        <title>Investigating the central metabolism of Clostridium thermosuccinogenes.</title>
        <authorList>
            <person name="Koendjbiharie J.G."/>
            <person name="van Kranenburg R."/>
        </authorList>
    </citation>
    <scope>NUCLEOTIDE SEQUENCE [LARGE SCALE GENOMIC DNA]</scope>
    <source>
        <strain evidence="2 3">DSM 5806</strain>
    </source>
</reference>
<feature type="transmembrane region" description="Helical" evidence="1">
    <location>
        <begin position="168"/>
        <end position="188"/>
    </location>
</feature>
<feature type="transmembrane region" description="Helical" evidence="1">
    <location>
        <begin position="69"/>
        <end position="88"/>
    </location>
</feature>
<dbReference type="OrthoDB" id="1677679at2"/>
<keyword evidence="1" id="KW-0812">Transmembrane</keyword>
<keyword evidence="1" id="KW-1133">Transmembrane helix</keyword>
<dbReference type="KEGG" id="cthd:CDO33_19645"/>
<keyword evidence="3" id="KW-1185">Reference proteome</keyword>
<name>A0A2K2FJQ4_9CLOT</name>
<protein>
    <submittedName>
        <fullName evidence="2">Uncharacterized protein</fullName>
    </submittedName>
</protein>
<evidence type="ECO:0000313" key="3">
    <source>
        <dbReference type="Proteomes" id="UP000236151"/>
    </source>
</evidence>
<gene>
    <name evidence="2" type="ORF">CDQ84_09690</name>
</gene>
<feature type="transmembrane region" description="Helical" evidence="1">
    <location>
        <begin position="38"/>
        <end position="57"/>
    </location>
</feature>
<feature type="transmembrane region" description="Helical" evidence="1">
    <location>
        <begin position="208"/>
        <end position="228"/>
    </location>
</feature>
<dbReference type="EMBL" id="NIOJ01000022">
    <property type="protein sequence ID" value="PNT99005.1"/>
    <property type="molecule type" value="Genomic_DNA"/>
</dbReference>
<proteinExistence type="predicted"/>
<feature type="transmembrane region" description="Helical" evidence="1">
    <location>
        <begin position="95"/>
        <end position="116"/>
    </location>
</feature>
<dbReference type="RefSeq" id="WP_103081539.1">
    <property type="nucleotide sequence ID" value="NZ_CP021850.1"/>
</dbReference>